<sequence>MIIFRQHQPRWSGAIRSQPTVRLDSPPLGTGFPQHPYRRTGRDMTGKETQYEVTEIKAIRGTEAKTITNKQQEGWELIAQQQGHLRTTITFRRPKPKIPWRLWAALGAAVVIVLAGIITIGALQEDDSDASTTEAVAASSTEQSSPQPAPEPAAEPANRETAEILTIDNNEDLSRILRDTDNCGQSVADFATQYAGRTIQFDGHIAAMNNFNNKTRYDILIGARDFDEGDAGGPAFQFRDVNIVSDLQLTGPENSDTLGVKDTLRVTAVVEEFEKKTCLLQLEPISTEIR</sequence>
<accession>C0ZLH7</accession>
<evidence type="ECO:0000256" key="2">
    <source>
        <dbReference type="SAM" id="Phobius"/>
    </source>
</evidence>
<dbReference type="EMBL" id="AP008957">
    <property type="protein sequence ID" value="BAH30745.1"/>
    <property type="molecule type" value="Genomic_DNA"/>
</dbReference>
<gene>
    <name evidence="3" type="ordered locus">RER_00370</name>
</gene>
<reference evidence="4" key="1">
    <citation type="submission" date="2005-03" db="EMBL/GenBank/DDBJ databases">
        <title>Comparison of the complete genome sequences of Rhodococcus erythropolis PR4 and Rhodococcus opacus B4.</title>
        <authorList>
            <person name="Takarada H."/>
            <person name="Sekine M."/>
            <person name="Hosoyama A."/>
            <person name="Yamada R."/>
            <person name="Fujisawa T."/>
            <person name="Omata S."/>
            <person name="Shimizu A."/>
            <person name="Tsukatani N."/>
            <person name="Tanikawa S."/>
            <person name="Fujita N."/>
            <person name="Harayama S."/>
        </authorList>
    </citation>
    <scope>NUCLEOTIDE SEQUENCE [LARGE SCALE GENOMIC DNA]</scope>
    <source>
        <strain evidence="4">PR4 / NBRC 100887</strain>
    </source>
</reference>
<protein>
    <recommendedName>
        <fullName evidence="5">DUF4839 domain-containing protein</fullName>
    </recommendedName>
</protein>
<dbReference type="AlphaFoldDB" id="C0ZLH7"/>
<evidence type="ECO:0000313" key="3">
    <source>
        <dbReference type="EMBL" id="BAH30745.1"/>
    </source>
</evidence>
<dbReference type="InterPro" id="IPR032290">
    <property type="entry name" value="DUF4839"/>
</dbReference>
<feature type="region of interest" description="Disordered" evidence="1">
    <location>
        <begin position="19"/>
        <end position="47"/>
    </location>
</feature>
<feature type="compositionally biased region" description="Low complexity" evidence="1">
    <location>
        <begin position="130"/>
        <end position="146"/>
    </location>
</feature>
<dbReference type="Proteomes" id="UP000002204">
    <property type="component" value="Chromosome"/>
</dbReference>
<evidence type="ECO:0000313" key="4">
    <source>
        <dbReference type="Proteomes" id="UP000002204"/>
    </source>
</evidence>
<dbReference type="HOGENOM" id="CLU_1146689_0_0_11"/>
<proteinExistence type="predicted"/>
<dbReference type="KEGG" id="rer:RER_00370"/>
<dbReference type="Pfam" id="PF16127">
    <property type="entry name" value="DUF4839"/>
    <property type="match status" value="1"/>
</dbReference>
<dbReference type="eggNOG" id="ENOG503309G">
    <property type="taxonomic scope" value="Bacteria"/>
</dbReference>
<keyword evidence="2" id="KW-0472">Membrane</keyword>
<keyword evidence="2" id="KW-0812">Transmembrane</keyword>
<evidence type="ECO:0000256" key="1">
    <source>
        <dbReference type="SAM" id="MobiDB-lite"/>
    </source>
</evidence>
<evidence type="ECO:0008006" key="5">
    <source>
        <dbReference type="Google" id="ProtNLM"/>
    </source>
</evidence>
<organism evidence="3 4">
    <name type="scientific">Rhodococcus erythropolis (strain PR4 / NBRC 100887)</name>
    <dbReference type="NCBI Taxonomy" id="234621"/>
    <lineage>
        <taxon>Bacteria</taxon>
        <taxon>Bacillati</taxon>
        <taxon>Actinomycetota</taxon>
        <taxon>Actinomycetes</taxon>
        <taxon>Mycobacteriales</taxon>
        <taxon>Nocardiaceae</taxon>
        <taxon>Rhodococcus</taxon>
        <taxon>Rhodococcus erythropolis group</taxon>
    </lineage>
</organism>
<name>C0ZLH7_RHOE4</name>
<feature type="region of interest" description="Disordered" evidence="1">
    <location>
        <begin position="128"/>
        <end position="159"/>
    </location>
</feature>
<feature type="transmembrane region" description="Helical" evidence="2">
    <location>
        <begin position="102"/>
        <end position="123"/>
    </location>
</feature>
<reference evidence="3 4" key="2">
    <citation type="journal article" date="2006" name="Environ. Microbiol.">
        <title>Sequence analysis of three plasmids harboured in Rhodococcus erythropolis strain PR4.</title>
        <authorList>
            <person name="Sekine M."/>
            <person name="Tanikawa S."/>
            <person name="Omata S."/>
            <person name="Saito M."/>
            <person name="Fujisawa T."/>
            <person name="Tsukatani N."/>
            <person name="Tajima T."/>
            <person name="Sekigawa T."/>
            <person name="Kosugi H."/>
            <person name="Matsuo Y."/>
            <person name="Nishiko R."/>
            <person name="Imamura K."/>
            <person name="Ito M."/>
            <person name="Narita H."/>
            <person name="Tago S."/>
            <person name="Fujita N."/>
            <person name="Harayama S."/>
        </authorList>
    </citation>
    <scope>NUCLEOTIDE SEQUENCE [LARGE SCALE GENOMIC DNA]</scope>
    <source>
        <strain evidence="4">PR4 / NBRC 100887</strain>
    </source>
</reference>
<keyword evidence="2" id="KW-1133">Transmembrane helix</keyword>